<reference evidence="2" key="1">
    <citation type="submission" date="2022-10" db="EMBL/GenBank/DDBJ databases">
        <title>Genome assembly of Pristionchus species.</title>
        <authorList>
            <person name="Yoshida K."/>
            <person name="Sommer R.J."/>
        </authorList>
    </citation>
    <scope>NUCLEOTIDE SEQUENCE [LARGE SCALE GENOMIC DNA]</scope>
    <source>
        <strain evidence="2">RS5460</strain>
    </source>
</reference>
<gene>
    <name evidence="1" type="ORF">PMAYCL1PPCAC_01728</name>
</gene>
<evidence type="ECO:0000313" key="2">
    <source>
        <dbReference type="Proteomes" id="UP001328107"/>
    </source>
</evidence>
<accession>A0AAN5BZX3</accession>
<comment type="caution">
    <text evidence="1">The sequence shown here is derived from an EMBL/GenBank/DDBJ whole genome shotgun (WGS) entry which is preliminary data.</text>
</comment>
<dbReference type="AlphaFoldDB" id="A0AAN5BZX3"/>
<sequence length="82" mass="9307">DRFSPLYTMDDSRNSTPPDYVEDLQMFSDLLAALHGNDDYDVREKAASSLRKILERADAQFLLDNYGKTIGNLLTALRKGPR</sequence>
<protein>
    <submittedName>
        <fullName evidence="1">Uncharacterized protein</fullName>
    </submittedName>
</protein>
<feature type="non-terminal residue" evidence="1">
    <location>
        <position position="82"/>
    </location>
</feature>
<dbReference type="Proteomes" id="UP001328107">
    <property type="component" value="Unassembled WGS sequence"/>
</dbReference>
<organism evidence="1 2">
    <name type="scientific">Pristionchus mayeri</name>
    <dbReference type="NCBI Taxonomy" id="1317129"/>
    <lineage>
        <taxon>Eukaryota</taxon>
        <taxon>Metazoa</taxon>
        <taxon>Ecdysozoa</taxon>
        <taxon>Nematoda</taxon>
        <taxon>Chromadorea</taxon>
        <taxon>Rhabditida</taxon>
        <taxon>Rhabditina</taxon>
        <taxon>Diplogasteromorpha</taxon>
        <taxon>Diplogasteroidea</taxon>
        <taxon>Neodiplogasteridae</taxon>
        <taxon>Pristionchus</taxon>
    </lineage>
</organism>
<keyword evidence="2" id="KW-1185">Reference proteome</keyword>
<name>A0AAN5BZX3_9BILA</name>
<feature type="non-terminal residue" evidence="1">
    <location>
        <position position="1"/>
    </location>
</feature>
<proteinExistence type="predicted"/>
<evidence type="ECO:0000313" key="1">
    <source>
        <dbReference type="EMBL" id="GMR31533.1"/>
    </source>
</evidence>
<dbReference type="EMBL" id="BTRK01000001">
    <property type="protein sequence ID" value="GMR31533.1"/>
    <property type="molecule type" value="Genomic_DNA"/>
</dbReference>